<protein>
    <submittedName>
        <fullName evidence="1">Uncharacterized protein</fullName>
    </submittedName>
</protein>
<proteinExistence type="predicted"/>
<dbReference type="AlphaFoldDB" id="N1QBE3"/>
<evidence type="ECO:0000313" key="1">
    <source>
        <dbReference type="EMBL" id="EME88477.1"/>
    </source>
</evidence>
<name>N1QBE3_PSEFD</name>
<dbReference type="EMBL" id="KB446555">
    <property type="protein sequence ID" value="EME88477.1"/>
    <property type="molecule type" value="Genomic_DNA"/>
</dbReference>
<dbReference type="Proteomes" id="UP000016932">
    <property type="component" value="Unassembled WGS sequence"/>
</dbReference>
<dbReference type="KEGG" id="pfj:MYCFIDRAFT_201562"/>
<sequence>MGEVKVWWEPKVRFTPVDVCMDQVQTQVCSTSRKTPLRLHKFCARMLKHFSLRCVRAMGGPLTTTITEPLERLPQEIYAIHNLWRSLLHPRSCRERLSCRPALLLRINKETQA</sequence>
<dbReference type="HOGENOM" id="CLU_2134629_0_0_1"/>
<dbReference type="RefSeq" id="XP_007921500.1">
    <property type="nucleotide sequence ID" value="XM_007923309.1"/>
</dbReference>
<dbReference type="VEuPathDB" id="FungiDB:MYCFIDRAFT_201562"/>
<organism evidence="1 2">
    <name type="scientific">Pseudocercospora fijiensis (strain CIRAD86)</name>
    <name type="common">Black leaf streak disease fungus</name>
    <name type="synonym">Mycosphaerella fijiensis</name>
    <dbReference type="NCBI Taxonomy" id="383855"/>
    <lineage>
        <taxon>Eukaryota</taxon>
        <taxon>Fungi</taxon>
        <taxon>Dikarya</taxon>
        <taxon>Ascomycota</taxon>
        <taxon>Pezizomycotina</taxon>
        <taxon>Dothideomycetes</taxon>
        <taxon>Dothideomycetidae</taxon>
        <taxon>Mycosphaerellales</taxon>
        <taxon>Mycosphaerellaceae</taxon>
        <taxon>Pseudocercospora</taxon>
    </lineage>
</organism>
<accession>N1QBE3</accession>
<reference evidence="1 2" key="1">
    <citation type="journal article" date="2012" name="PLoS Pathog.">
        <title>Diverse lifestyles and strategies of plant pathogenesis encoded in the genomes of eighteen Dothideomycetes fungi.</title>
        <authorList>
            <person name="Ohm R.A."/>
            <person name="Feau N."/>
            <person name="Henrissat B."/>
            <person name="Schoch C.L."/>
            <person name="Horwitz B.A."/>
            <person name="Barry K.W."/>
            <person name="Condon B.J."/>
            <person name="Copeland A.C."/>
            <person name="Dhillon B."/>
            <person name="Glaser F."/>
            <person name="Hesse C.N."/>
            <person name="Kosti I."/>
            <person name="LaButti K."/>
            <person name="Lindquist E.A."/>
            <person name="Lucas S."/>
            <person name="Salamov A.A."/>
            <person name="Bradshaw R.E."/>
            <person name="Ciuffetti L."/>
            <person name="Hamelin R.C."/>
            <person name="Kema G.H.J."/>
            <person name="Lawrence C."/>
            <person name="Scott J.A."/>
            <person name="Spatafora J.W."/>
            <person name="Turgeon B.G."/>
            <person name="de Wit P.J.G.M."/>
            <person name="Zhong S."/>
            <person name="Goodwin S.B."/>
            <person name="Grigoriev I.V."/>
        </authorList>
    </citation>
    <scope>NUCLEOTIDE SEQUENCE [LARGE SCALE GENOMIC DNA]</scope>
    <source>
        <strain evidence="1 2">CIRAD86</strain>
    </source>
</reference>
<keyword evidence="2" id="KW-1185">Reference proteome</keyword>
<gene>
    <name evidence="1" type="ORF">MYCFIDRAFT_201562</name>
</gene>
<dbReference type="GeneID" id="19335955"/>
<evidence type="ECO:0000313" key="2">
    <source>
        <dbReference type="Proteomes" id="UP000016932"/>
    </source>
</evidence>